<dbReference type="Proteomes" id="UP000322267">
    <property type="component" value="Unassembled WGS sequence"/>
</dbReference>
<dbReference type="InterPro" id="IPR009057">
    <property type="entry name" value="Homeodomain-like_sf"/>
</dbReference>
<protein>
    <recommendedName>
        <fullName evidence="1">Mor transcription activator domain-containing protein</fullName>
    </recommendedName>
</protein>
<dbReference type="PANTHER" id="PTHR37812">
    <property type="entry name" value="MU-LIKE PROPHAGE FLUMU PROTEIN C"/>
    <property type="match status" value="1"/>
</dbReference>
<reference evidence="2 3" key="1">
    <citation type="submission" date="2019-08" db="EMBL/GenBank/DDBJ databases">
        <title>Bacillus genomes from the desert of Cuatro Cienegas, Coahuila.</title>
        <authorList>
            <person name="Olmedo-Alvarez G."/>
        </authorList>
    </citation>
    <scope>NUCLEOTIDE SEQUENCE [LARGE SCALE GENOMIC DNA]</scope>
    <source>
        <strain evidence="2 3">CH34_1T</strain>
    </source>
</reference>
<dbReference type="OrthoDB" id="9800398at2"/>
<dbReference type="EMBL" id="VTEI01000032">
    <property type="protein sequence ID" value="TYS12662.1"/>
    <property type="molecule type" value="Genomic_DNA"/>
</dbReference>
<name>A0A5D4NI03_9BACI</name>
<dbReference type="SUPFAM" id="SSF46689">
    <property type="entry name" value="Homeodomain-like"/>
    <property type="match status" value="1"/>
</dbReference>
<feature type="domain" description="Mor transcription activator" evidence="1">
    <location>
        <begin position="6"/>
        <end position="111"/>
    </location>
</feature>
<dbReference type="Pfam" id="PF08765">
    <property type="entry name" value="Mor"/>
    <property type="match status" value="1"/>
</dbReference>
<accession>A0A5D4NI03</accession>
<dbReference type="RefSeq" id="WP_148942421.1">
    <property type="nucleotide sequence ID" value="NZ_VTEI01000032.1"/>
</dbReference>
<dbReference type="InterPro" id="IPR014875">
    <property type="entry name" value="Mor_transcription_activator"/>
</dbReference>
<comment type="caution">
    <text evidence="2">The sequence shown here is derived from an EMBL/GenBank/DDBJ whole genome shotgun (WGS) entry which is preliminary data.</text>
</comment>
<dbReference type="InterPro" id="IPR052411">
    <property type="entry name" value="c-mor_Regulatory_Protein"/>
</dbReference>
<evidence type="ECO:0000313" key="3">
    <source>
        <dbReference type="Proteomes" id="UP000322267"/>
    </source>
</evidence>
<dbReference type="Gene3D" id="1.10.10.60">
    <property type="entry name" value="Homeodomain-like"/>
    <property type="match status" value="1"/>
</dbReference>
<organism evidence="2 3">
    <name type="scientific">Rossellomorea vietnamensis</name>
    <dbReference type="NCBI Taxonomy" id="218284"/>
    <lineage>
        <taxon>Bacteria</taxon>
        <taxon>Bacillati</taxon>
        <taxon>Bacillota</taxon>
        <taxon>Bacilli</taxon>
        <taxon>Bacillales</taxon>
        <taxon>Bacillaceae</taxon>
        <taxon>Rossellomorea</taxon>
    </lineage>
</organism>
<dbReference type="PANTHER" id="PTHR37812:SF1">
    <property type="entry name" value="MU-LIKE PROPHAGE FLUMU PROTEIN C"/>
    <property type="match status" value="1"/>
</dbReference>
<dbReference type="NCBIfam" id="NF040785">
    <property type="entry name" value="CD3324_fam"/>
    <property type="match status" value="1"/>
</dbReference>
<dbReference type="AlphaFoldDB" id="A0A5D4NI03"/>
<proteinExistence type="predicted"/>
<gene>
    <name evidence="2" type="ORF">FZC78_23165</name>
</gene>
<evidence type="ECO:0000259" key="1">
    <source>
        <dbReference type="Pfam" id="PF08765"/>
    </source>
</evidence>
<evidence type="ECO:0000313" key="2">
    <source>
        <dbReference type="EMBL" id="TYS12662.1"/>
    </source>
</evidence>
<dbReference type="InterPro" id="IPR049739">
    <property type="entry name" value="YraL-like"/>
</dbReference>
<sequence>MSAHSLLAVFVFLMKNYRKAGTGMGYKKACDVLPEELVALIQDYFDGDYLYIPRKRGNKLSWGEKNGTRIAMEARDRRIYRSYMDGLSKEQLAEEYHLSIKSIERVIYKQKD</sequence>